<dbReference type="InterPro" id="IPR014722">
    <property type="entry name" value="Rib_uL2_dom2"/>
</dbReference>
<keyword evidence="3 4" id="KW-0687">Ribonucleoprotein</keyword>
<dbReference type="InterPro" id="IPR008991">
    <property type="entry name" value="Translation_prot_SH3-like_sf"/>
</dbReference>
<dbReference type="InterPro" id="IPR041988">
    <property type="entry name" value="Ribosomal_uL24_KOW"/>
</dbReference>
<evidence type="ECO:0000256" key="1">
    <source>
        <dbReference type="ARBA" id="ARBA00010618"/>
    </source>
</evidence>
<keyword evidence="4" id="KW-0699">rRNA-binding</keyword>
<dbReference type="HAMAP" id="MF_01326_A">
    <property type="entry name" value="Ribosomal_uL24_A"/>
    <property type="match status" value="1"/>
</dbReference>
<dbReference type="SMART" id="SM00739">
    <property type="entry name" value="KOW"/>
    <property type="match status" value="1"/>
</dbReference>
<comment type="caution">
    <text evidence="6">The sequence shown here is derived from an EMBL/GenBank/DDBJ whole genome shotgun (WGS) entry which is preliminary data.</text>
</comment>
<dbReference type="EMBL" id="DQZR01000018">
    <property type="protein sequence ID" value="HDM35710.1"/>
    <property type="molecule type" value="Genomic_DNA"/>
</dbReference>
<dbReference type="GO" id="GO:0015934">
    <property type="term" value="C:large ribosomal subunit"/>
    <property type="evidence" value="ECO:0007669"/>
    <property type="project" value="UniProtKB-UniRule"/>
</dbReference>
<sequence>MVSKQPRKQRKARYTAPMHVRRKFMGAHLSPELREKYGRRSLPVRKGDTVRVMRGKDRGHTGVVRSVDLKRCKITVDGVVSTKADLSEVPRPIEPSNVMLIKLDLSDKERVAILERSKA</sequence>
<protein>
    <recommendedName>
        <fullName evidence="4">Large ribosomal subunit protein uL24</fullName>
    </recommendedName>
</protein>
<dbReference type="Pfam" id="PF00467">
    <property type="entry name" value="KOW"/>
    <property type="match status" value="1"/>
</dbReference>
<proteinExistence type="inferred from homology"/>
<dbReference type="PROSITE" id="PS01108">
    <property type="entry name" value="RIBOSOMAL_L24"/>
    <property type="match status" value="1"/>
</dbReference>
<keyword evidence="4" id="KW-0694">RNA-binding</keyword>
<dbReference type="AlphaFoldDB" id="A0A7C0X031"/>
<dbReference type="CDD" id="cd06089">
    <property type="entry name" value="KOW_RPL26"/>
    <property type="match status" value="1"/>
</dbReference>
<dbReference type="InterPro" id="IPR005825">
    <property type="entry name" value="Ribosomal_uL24_CS"/>
</dbReference>
<reference evidence="6" key="1">
    <citation type="journal article" date="2020" name="mSystems">
        <title>Genome- and Community-Level Interaction Insights into Carbon Utilization and Element Cycling Functions of Hydrothermarchaeota in Hydrothermal Sediment.</title>
        <authorList>
            <person name="Zhou Z."/>
            <person name="Liu Y."/>
            <person name="Xu W."/>
            <person name="Pan J."/>
            <person name="Luo Z.H."/>
            <person name="Li M."/>
        </authorList>
    </citation>
    <scope>NUCLEOTIDE SEQUENCE [LARGE SCALE GENOMIC DNA]</scope>
    <source>
        <strain evidence="6">HyVt-185</strain>
    </source>
</reference>
<dbReference type="FunFam" id="2.30.30.30:FF:000009">
    <property type="entry name" value="60S ribosomal protein L26"/>
    <property type="match status" value="1"/>
</dbReference>
<dbReference type="PANTHER" id="PTHR11143">
    <property type="entry name" value="60S RIBOSOMAL PROTEIN L26 FAMILY MEMBER"/>
    <property type="match status" value="1"/>
</dbReference>
<accession>A0A7C0X031</accession>
<gene>
    <name evidence="4" type="primary">rpl24</name>
    <name evidence="6" type="ORF">ENG09_00455</name>
</gene>
<dbReference type="InterPro" id="IPR005824">
    <property type="entry name" value="KOW"/>
</dbReference>
<evidence type="ECO:0000313" key="6">
    <source>
        <dbReference type="EMBL" id="HDM35710.1"/>
    </source>
</evidence>
<evidence type="ECO:0000256" key="4">
    <source>
        <dbReference type="HAMAP-Rule" id="MF_01326"/>
    </source>
</evidence>
<comment type="similarity">
    <text evidence="1 4">Belongs to the universal ribosomal protein uL24 family.</text>
</comment>
<dbReference type="InterPro" id="IPR005756">
    <property type="entry name" value="Ribosomal_uL24_euk/arc"/>
</dbReference>
<keyword evidence="2 4" id="KW-0689">Ribosomal protein</keyword>
<organism evidence="6">
    <name type="scientific">Candidatus Syntropharchaeum butanivorans</name>
    <dbReference type="NCBI Taxonomy" id="1839936"/>
    <lineage>
        <taxon>Archaea</taxon>
        <taxon>Methanobacteriati</taxon>
        <taxon>Methanobacteriota</taxon>
        <taxon>Stenosarchaea group</taxon>
        <taxon>Methanomicrobia</taxon>
        <taxon>Methanosarcinales</taxon>
        <taxon>ANME-2 cluster</taxon>
        <taxon>Candidatus Syntropharchaeum</taxon>
    </lineage>
</organism>
<dbReference type="GO" id="GO:0019843">
    <property type="term" value="F:rRNA binding"/>
    <property type="evidence" value="ECO:0007669"/>
    <property type="project" value="UniProtKB-UniRule"/>
</dbReference>
<comment type="subunit">
    <text evidence="4">Part of the 50S ribosomal subunit.</text>
</comment>
<dbReference type="Pfam" id="PF16906">
    <property type="entry name" value="Ribosomal_L26"/>
    <property type="match status" value="1"/>
</dbReference>
<comment type="function">
    <text evidence="4">Located at the polypeptide exit tunnel on the outside of the subunit.</text>
</comment>
<dbReference type="GO" id="GO:0006412">
    <property type="term" value="P:translation"/>
    <property type="evidence" value="ECO:0007669"/>
    <property type="project" value="UniProtKB-UniRule"/>
</dbReference>
<comment type="function">
    <text evidence="4">One of two assembly initiator proteins, it binds directly to the 5'-end of the 23S rRNA, where it nucleates assembly of the 50S subunit.</text>
</comment>
<dbReference type="Gene3D" id="2.30.30.30">
    <property type="match status" value="1"/>
</dbReference>
<evidence type="ECO:0000256" key="2">
    <source>
        <dbReference type="ARBA" id="ARBA00022980"/>
    </source>
</evidence>
<dbReference type="NCBIfam" id="TIGR01080">
    <property type="entry name" value="rplX_A_E"/>
    <property type="match status" value="1"/>
</dbReference>
<evidence type="ECO:0000259" key="5">
    <source>
        <dbReference type="SMART" id="SM00739"/>
    </source>
</evidence>
<evidence type="ECO:0000256" key="3">
    <source>
        <dbReference type="ARBA" id="ARBA00023274"/>
    </source>
</evidence>
<dbReference type="Proteomes" id="UP000885863">
    <property type="component" value="Unassembled WGS sequence"/>
</dbReference>
<feature type="domain" description="KOW" evidence="5">
    <location>
        <begin position="43"/>
        <end position="70"/>
    </location>
</feature>
<name>A0A7C0X031_9EURY</name>
<dbReference type="SUPFAM" id="SSF50104">
    <property type="entry name" value="Translation proteins SH3-like domain"/>
    <property type="match status" value="1"/>
</dbReference>
<dbReference type="GO" id="GO:0003735">
    <property type="term" value="F:structural constituent of ribosome"/>
    <property type="evidence" value="ECO:0007669"/>
    <property type="project" value="UniProtKB-UniRule"/>
</dbReference>